<proteinExistence type="predicted"/>
<reference evidence="2" key="2">
    <citation type="journal article" date="2015" name="Data Brief">
        <title>Shoot transcriptome of the giant reed, Arundo donax.</title>
        <authorList>
            <person name="Barrero R.A."/>
            <person name="Guerrero F.D."/>
            <person name="Moolhuijzen P."/>
            <person name="Goolsby J.A."/>
            <person name="Tidwell J."/>
            <person name="Bellgard S.E."/>
            <person name="Bellgard M.I."/>
        </authorList>
    </citation>
    <scope>NUCLEOTIDE SEQUENCE</scope>
    <source>
        <tissue evidence="2">Shoot tissue taken approximately 20 cm above the soil surface</tissue>
    </source>
</reference>
<evidence type="ECO:0000256" key="1">
    <source>
        <dbReference type="SAM" id="Phobius"/>
    </source>
</evidence>
<feature type="transmembrane region" description="Helical" evidence="1">
    <location>
        <begin position="31"/>
        <end position="52"/>
    </location>
</feature>
<reference evidence="2" key="1">
    <citation type="submission" date="2014-09" db="EMBL/GenBank/DDBJ databases">
        <authorList>
            <person name="Magalhaes I.L.F."/>
            <person name="Oliveira U."/>
            <person name="Santos F.R."/>
            <person name="Vidigal T.H.D.A."/>
            <person name="Brescovit A.D."/>
            <person name="Santos A.J."/>
        </authorList>
    </citation>
    <scope>NUCLEOTIDE SEQUENCE</scope>
    <source>
        <tissue evidence="2">Shoot tissue taken approximately 20 cm above the soil surface</tissue>
    </source>
</reference>
<keyword evidence="1" id="KW-0472">Membrane</keyword>
<keyword evidence="1" id="KW-0812">Transmembrane</keyword>
<protein>
    <submittedName>
        <fullName evidence="2">Uncharacterized protein</fullName>
    </submittedName>
</protein>
<feature type="transmembrane region" description="Helical" evidence="1">
    <location>
        <begin position="7"/>
        <end position="25"/>
    </location>
</feature>
<accession>A0A0A9HS04</accession>
<name>A0A0A9HS04_ARUDO</name>
<dbReference type="AlphaFoldDB" id="A0A0A9HS04"/>
<keyword evidence="1" id="KW-1133">Transmembrane helix</keyword>
<sequence>MTAQHSITYVLILVIIMLLVLNIKLVQVWTIQMLCQLLLLLFPAMPVIYKIIMWGM</sequence>
<evidence type="ECO:0000313" key="2">
    <source>
        <dbReference type="EMBL" id="JAE37651.1"/>
    </source>
</evidence>
<organism evidence="2">
    <name type="scientific">Arundo donax</name>
    <name type="common">Giant reed</name>
    <name type="synonym">Donax arundinaceus</name>
    <dbReference type="NCBI Taxonomy" id="35708"/>
    <lineage>
        <taxon>Eukaryota</taxon>
        <taxon>Viridiplantae</taxon>
        <taxon>Streptophyta</taxon>
        <taxon>Embryophyta</taxon>
        <taxon>Tracheophyta</taxon>
        <taxon>Spermatophyta</taxon>
        <taxon>Magnoliopsida</taxon>
        <taxon>Liliopsida</taxon>
        <taxon>Poales</taxon>
        <taxon>Poaceae</taxon>
        <taxon>PACMAD clade</taxon>
        <taxon>Arundinoideae</taxon>
        <taxon>Arundineae</taxon>
        <taxon>Arundo</taxon>
    </lineage>
</organism>
<dbReference type="EMBL" id="GBRH01160245">
    <property type="protein sequence ID" value="JAE37651.1"/>
    <property type="molecule type" value="Transcribed_RNA"/>
</dbReference>